<feature type="region of interest" description="Disordered" evidence="1">
    <location>
        <begin position="1"/>
        <end position="185"/>
    </location>
</feature>
<feature type="region of interest" description="Disordered" evidence="1">
    <location>
        <begin position="645"/>
        <end position="710"/>
    </location>
</feature>
<feature type="compositionally biased region" description="Polar residues" evidence="1">
    <location>
        <begin position="51"/>
        <end position="70"/>
    </location>
</feature>
<dbReference type="EMBL" id="CAKOGP040000224">
    <property type="protein sequence ID" value="CAJ1932828.1"/>
    <property type="molecule type" value="Genomic_DNA"/>
</dbReference>
<gene>
    <name evidence="2" type="ORF">CYCCA115_LOCUS3033</name>
</gene>
<feature type="compositionally biased region" description="Basic and acidic residues" evidence="1">
    <location>
        <begin position="229"/>
        <end position="242"/>
    </location>
</feature>
<evidence type="ECO:0000256" key="1">
    <source>
        <dbReference type="SAM" id="MobiDB-lite"/>
    </source>
</evidence>
<feature type="region of interest" description="Disordered" evidence="1">
    <location>
        <begin position="342"/>
        <end position="455"/>
    </location>
</feature>
<evidence type="ECO:0000313" key="2">
    <source>
        <dbReference type="EMBL" id="CAJ1932828.1"/>
    </source>
</evidence>
<feature type="compositionally biased region" description="Basic residues" evidence="1">
    <location>
        <begin position="216"/>
        <end position="228"/>
    </location>
</feature>
<feature type="region of interest" description="Disordered" evidence="1">
    <location>
        <begin position="775"/>
        <end position="797"/>
    </location>
</feature>
<protein>
    <submittedName>
        <fullName evidence="2">Uncharacterized protein</fullName>
    </submittedName>
</protein>
<proteinExistence type="predicted"/>
<organism evidence="2 3">
    <name type="scientific">Cylindrotheca closterium</name>
    <dbReference type="NCBI Taxonomy" id="2856"/>
    <lineage>
        <taxon>Eukaryota</taxon>
        <taxon>Sar</taxon>
        <taxon>Stramenopiles</taxon>
        <taxon>Ochrophyta</taxon>
        <taxon>Bacillariophyta</taxon>
        <taxon>Bacillariophyceae</taxon>
        <taxon>Bacillariophycidae</taxon>
        <taxon>Bacillariales</taxon>
        <taxon>Bacillariaceae</taxon>
        <taxon>Cylindrotheca</taxon>
    </lineage>
</organism>
<feature type="compositionally biased region" description="Basic and acidic residues" evidence="1">
    <location>
        <begin position="482"/>
        <end position="498"/>
    </location>
</feature>
<feature type="compositionally biased region" description="Basic residues" evidence="1">
    <location>
        <begin position="361"/>
        <end position="380"/>
    </location>
</feature>
<dbReference type="PANTHER" id="PTHR48125">
    <property type="entry name" value="LP07818P1"/>
    <property type="match status" value="1"/>
</dbReference>
<feature type="compositionally biased region" description="Basic residues" evidence="1">
    <location>
        <begin position="569"/>
        <end position="583"/>
    </location>
</feature>
<feature type="compositionally biased region" description="Acidic residues" evidence="1">
    <location>
        <begin position="781"/>
        <end position="797"/>
    </location>
</feature>
<feature type="region of interest" description="Disordered" evidence="1">
    <location>
        <begin position="216"/>
        <end position="251"/>
    </location>
</feature>
<dbReference type="Proteomes" id="UP001295423">
    <property type="component" value="Unassembled WGS sequence"/>
</dbReference>
<feature type="compositionally biased region" description="Polar residues" evidence="1">
    <location>
        <begin position="1"/>
        <end position="11"/>
    </location>
</feature>
<feature type="region of interest" description="Disordered" evidence="1">
    <location>
        <begin position="831"/>
        <end position="887"/>
    </location>
</feature>
<feature type="compositionally biased region" description="Basic and acidic residues" evidence="1">
    <location>
        <begin position="548"/>
        <end position="558"/>
    </location>
</feature>
<feature type="compositionally biased region" description="Basic and acidic residues" evidence="1">
    <location>
        <begin position="438"/>
        <end position="449"/>
    </location>
</feature>
<dbReference type="AlphaFoldDB" id="A0AAD2CIU1"/>
<name>A0AAD2CIU1_9STRA</name>
<feature type="compositionally biased region" description="Basic and acidic residues" evidence="1">
    <location>
        <begin position="167"/>
        <end position="185"/>
    </location>
</feature>
<feature type="compositionally biased region" description="Polar residues" evidence="1">
    <location>
        <begin position="381"/>
        <end position="396"/>
    </location>
</feature>
<dbReference type="PANTHER" id="PTHR48125:SF12">
    <property type="entry name" value="AT HOOK TRANSCRIPTION FACTOR FAMILY-RELATED"/>
    <property type="match status" value="1"/>
</dbReference>
<evidence type="ECO:0000313" key="3">
    <source>
        <dbReference type="Proteomes" id="UP001295423"/>
    </source>
</evidence>
<reference evidence="2" key="1">
    <citation type="submission" date="2023-08" db="EMBL/GenBank/DDBJ databases">
        <authorList>
            <person name="Audoor S."/>
            <person name="Bilcke G."/>
        </authorList>
    </citation>
    <scope>NUCLEOTIDE SEQUENCE</scope>
</reference>
<accession>A0AAD2CIU1</accession>
<feature type="compositionally biased region" description="Basic and acidic residues" evidence="1">
    <location>
        <begin position="694"/>
        <end position="703"/>
    </location>
</feature>
<keyword evidence="3" id="KW-1185">Reference proteome</keyword>
<feature type="compositionally biased region" description="Basic residues" evidence="1">
    <location>
        <begin position="142"/>
        <end position="152"/>
    </location>
</feature>
<feature type="compositionally biased region" description="Pro residues" evidence="1">
    <location>
        <begin position="399"/>
        <end position="414"/>
    </location>
</feature>
<feature type="compositionally biased region" description="Basic and acidic residues" evidence="1">
    <location>
        <begin position="348"/>
        <end position="360"/>
    </location>
</feature>
<comment type="caution">
    <text evidence="2">The sequence shown here is derived from an EMBL/GenBank/DDBJ whole genome shotgun (WGS) entry which is preliminary data.</text>
</comment>
<feature type="region of interest" description="Disordered" evidence="1">
    <location>
        <begin position="537"/>
        <end position="604"/>
    </location>
</feature>
<sequence>MRESRSNPNLRKQSKQPPAVVNYDESGLLQDHFHDPSFFQPMTEEPVLTRRLSQQPKTKSRASARQSLRKQPSARPSIANALQGSARELLPMQDMPAGPQWKGSNVRQISPPPHSLSRYPRQSVSPPPAVVTPPGESSDKKKYTKHSHRSKSTSKPNSRNSHRNSTSHKERSSSHDRYEVKDVEQKDLHPAVQEHILAEMQMAQQVQKEQEVYHRYQNHRQQSKQKPKQKLERETRRSRIQERSQGQAPEILHPYLQEHIMAENAIKETVKSREQQQREQALLHNARQQAGNDPNGMHEYLQEHFLATADREGQPFPPGNNTVDEQFASFAGNLLDAYHTDAVFGHDPNQDHQQLREERLRRHRDKKRNRKRGWFGRKSSHSPTGSTNTSISSTASGFVPPPAPPVASTPPPPSTAENTPKSIGSRLKSAVLPRRKQRESTRNDSRDAPKTINDPLLQQTILESIAASEAIQQAEPRAPPRSRSDLQHRSRRETEPRTSRRRRHSNDHDVEQRQIEQHGILESNMEQLHIGIVNTANGRKQVAMHQGVKLDSRRERQKQQPRNPEPQHPQHHAQHHQRERRRSSSQPHVVNRDGESSTSKNHQTPILDPELELAMMFASNTGEPNGTDQQAQQFLLEQQAALEALQRQQRERQAKTPPAPTPAAASRPPEPFTHNTSQLKPPPESTIPSTPHIDTNRIQRGEAKGGTGPTLKAAPEIAALPAPETDYCGNSWDGSRSTLSGEDEDFFDWASVDEEPPIREAVTRESFVSAITNPITSDGEYYSDSEPEDYYAENYDSDDYVDEDEWERLEKAMEKGGPEATRQWEEFLRKQSQVTESEQPDHEPMEANQHPAPYDGDYAPSQMPDSDEEDPVTQNEKAFPPQVAKTPPAQVAKAFSPQVAKAPPPQVAKAPAASLISVLPTFVCECCAERKSTKDHAHHCDSLGTPHMVCSGCIKKYLENRHTKYRMFESHNKTLYQVKCFTALDGSSCNGCNATLNFQLQSIFTLPELESWLVRERNRLHTMATAKNNRKSPTNY</sequence>
<feature type="region of interest" description="Disordered" evidence="1">
    <location>
        <begin position="471"/>
        <end position="512"/>
    </location>
</feature>